<evidence type="ECO:0000256" key="2">
    <source>
        <dbReference type="SAM" id="MobiDB-lite"/>
    </source>
</evidence>
<evidence type="ECO:0000313" key="3">
    <source>
        <dbReference type="EMBL" id="OHT01533.1"/>
    </source>
</evidence>
<organism evidence="3 4">
    <name type="scientific">Tritrichomonas foetus</name>
    <dbReference type="NCBI Taxonomy" id="1144522"/>
    <lineage>
        <taxon>Eukaryota</taxon>
        <taxon>Metamonada</taxon>
        <taxon>Parabasalia</taxon>
        <taxon>Tritrichomonadida</taxon>
        <taxon>Tritrichomonadidae</taxon>
        <taxon>Tritrichomonas</taxon>
    </lineage>
</organism>
<proteinExistence type="predicted"/>
<reference evidence="3" key="1">
    <citation type="submission" date="2016-10" db="EMBL/GenBank/DDBJ databases">
        <authorList>
            <person name="Benchimol M."/>
            <person name="Almeida L.G."/>
            <person name="Vasconcelos A.T."/>
            <person name="Perreira-Neves A."/>
            <person name="Rosa I.A."/>
            <person name="Tasca T."/>
            <person name="Bogo M.R."/>
            <person name="de Souza W."/>
        </authorList>
    </citation>
    <scope>NUCLEOTIDE SEQUENCE [LARGE SCALE GENOMIC DNA]</scope>
    <source>
        <strain evidence="3">K</strain>
    </source>
</reference>
<dbReference type="Proteomes" id="UP000179807">
    <property type="component" value="Unassembled WGS sequence"/>
</dbReference>
<dbReference type="VEuPathDB" id="TrichDB:TRFO_31634"/>
<dbReference type="GeneID" id="94842743"/>
<feature type="coiled-coil region" evidence="1">
    <location>
        <begin position="138"/>
        <end position="165"/>
    </location>
</feature>
<dbReference type="AlphaFoldDB" id="A0A1J4JW67"/>
<keyword evidence="1" id="KW-0175">Coiled coil</keyword>
<gene>
    <name evidence="3" type="ORF">TRFO_31634</name>
</gene>
<sequence length="368" mass="43140">MNKDRYFLKETDPNELLEPKPATLTRSVFSDPGYIPKTASINLFELPTLVETPDIEAIASPRSMEMFPSDADQEEGQINPDDDEFLYTLYNQQEQQYSVDKEFPYRIAQIKQAFNNYNIEISCQQHELFALQQCINQMDNYIDKLRNENYKIKKLINEFDEYNNSNNKPKSYNKNYRNSYHQNLEQFNLQYRSQNYLDIDQEEEKIEMDDHLNETYSSYVNRIGLLTEASLTNSNLIEKIELYQNDNKLINKYLACNQKNETNEIIQRLENEIEKTVNDFEILLSSYEQKIQEKDIIIYSLKEKLANPMIDPQVSRNQSSPNLLNNSALPKFAMEDFDENQNIIHGKTKPGTRVSFGSYGEPGKTSYG</sequence>
<evidence type="ECO:0000313" key="4">
    <source>
        <dbReference type="Proteomes" id="UP000179807"/>
    </source>
</evidence>
<dbReference type="EMBL" id="MLAK01000907">
    <property type="protein sequence ID" value="OHT01533.1"/>
    <property type="molecule type" value="Genomic_DNA"/>
</dbReference>
<feature type="region of interest" description="Disordered" evidence="2">
    <location>
        <begin position="343"/>
        <end position="368"/>
    </location>
</feature>
<dbReference type="RefSeq" id="XP_068354669.1">
    <property type="nucleotide sequence ID" value="XM_068508039.1"/>
</dbReference>
<protein>
    <submittedName>
        <fullName evidence="3">Uncharacterized protein</fullName>
    </submittedName>
</protein>
<evidence type="ECO:0000256" key="1">
    <source>
        <dbReference type="SAM" id="Coils"/>
    </source>
</evidence>
<comment type="caution">
    <text evidence="3">The sequence shown here is derived from an EMBL/GenBank/DDBJ whole genome shotgun (WGS) entry which is preliminary data.</text>
</comment>
<name>A0A1J4JW67_9EUKA</name>
<feature type="coiled-coil region" evidence="1">
    <location>
        <begin position="259"/>
        <end position="286"/>
    </location>
</feature>
<keyword evidence="4" id="KW-1185">Reference proteome</keyword>
<accession>A0A1J4JW67</accession>